<dbReference type="Proteomes" id="UP000800041">
    <property type="component" value="Unassembled WGS sequence"/>
</dbReference>
<evidence type="ECO:0000313" key="11">
    <source>
        <dbReference type="Proteomes" id="UP000800041"/>
    </source>
</evidence>
<accession>A0A6G1HAM7</accession>
<keyword evidence="4" id="KW-0809">Transit peptide</keyword>
<evidence type="ECO:0008006" key="12">
    <source>
        <dbReference type="Google" id="ProtNLM"/>
    </source>
</evidence>
<protein>
    <recommendedName>
        <fullName evidence="12">Mitochondrial cytochrome c oxidase assembly factor</fullName>
    </recommendedName>
</protein>
<name>A0A6G1HAM7_9PEZI</name>
<dbReference type="GO" id="GO:0005743">
    <property type="term" value="C:mitochondrial inner membrane"/>
    <property type="evidence" value="ECO:0007669"/>
    <property type="project" value="TreeGrafter"/>
</dbReference>
<evidence type="ECO:0000256" key="1">
    <source>
        <dbReference type="ARBA" id="ARBA00004167"/>
    </source>
</evidence>
<sequence length="117" mass="13615">MRLHSYSEQFGMYILFPIGIMYYFGTNLDDRFAVHGFWPSEEQTHKIPTEKDEIAQELERLKQRRLAHRQKRLETEALLNPINDRGLEDLRTASPSILDEIKNKGSAWSVAGREGPL</sequence>
<keyword evidence="7 9" id="KW-0472">Membrane</keyword>
<evidence type="ECO:0000256" key="6">
    <source>
        <dbReference type="ARBA" id="ARBA00023128"/>
    </source>
</evidence>
<dbReference type="GO" id="GO:0051082">
    <property type="term" value="F:unfolded protein binding"/>
    <property type="evidence" value="ECO:0007669"/>
    <property type="project" value="TreeGrafter"/>
</dbReference>
<dbReference type="GO" id="GO:0033617">
    <property type="term" value="P:mitochondrial respiratory chain complex IV assembly"/>
    <property type="evidence" value="ECO:0007669"/>
    <property type="project" value="InterPro"/>
</dbReference>
<feature type="transmembrane region" description="Helical" evidence="9">
    <location>
        <begin position="6"/>
        <end position="25"/>
    </location>
</feature>
<evidence type="ECO:0000256" key="2">
    <source>
        <dbReference type="ARBA" id="ARBA00004325"/>
    </source>
</evidence>
<evidence type="ECO:0000256" key="5">
    <source>
        <dbReference type="ARBA" id="ARBA00022989"/>
    </source>
</evidence>
<evidence type="ECO:0000256" key="4">
    <source>
        <dbReference type="ARBA" id="ARBA00022946"/>
    </source>
</evidence>
<keyword evidence="6" id="KW-0496">Mitochondrion</keyword>
<dbReference type="OrthoDB" id="18175at2759"/>
<dbReference type="AlphaFoldDB" id="A0A6G1HAM7"/>
<reference evidence="10" key="1">
    <citation type="journal article" date="2020" name="Stud. Mycol.">
        <title>101 Dothideomycetes genomes: a test case for predicting lifestyles and emergence of pathogens.</title>
        <authorList>
            <person name="Haridas S."/>
            <person name="Albert R."/>
            <person name="Binder M."/>
            <person name="Bloem J."/>
            <person name="Labutti K."/>
            <person name="Salamov A."/>
            <person name="Andreopoulos B."/>
            <person name="Baker S."/>
            <person name="Barry K."/>
            <person name="Bills G."/>
            <person name="Bluhm B."/>
            <person name="Cannon C."/>
            <person name="Castanera R."/>
            <person name="Culley D."/>
            <person name="Daum C."/>
            <person name="Ezra D."/>
            <person name="Gonzalez J."/>
            <person name="Henrissat B."/>
            <person name="Kuo A."/>
            <person name="Liang C."/>
            <person name="Lipzen A."/>
            <person name="Lutzoni F."/>
            <person name="Magnuson J."/>
            <person name="Mondo S."/>
            <person name="Nolan M."/>
            <person name="Ohm R."/>
            <person name="Pangilinan J."/>
            <person name="Park H.-J."/>
            <person name="Ramirez L."/>
            <person name="Alfaro M."/>
            <person name="Sun H."/>
            <person name="Tritt A."/>
            <person name="Yoshinaga Y."/>
            <person name="Zwiers L.-H."/>
            <person name="Turgeon B."/>
            <person name="Goodwin S."/>
            <person name="Spatafora J."/>
            <person name="Crous P."/>
            <person name="Grigoriev I."/>
        </authorList>
    </citation>
    <scope>NUCLEOTIDE SEQUENCE</scope>
    <source>
        <strain evidence="10">CBS 113979</strain>
    </source>
</reference>
<keyword evidence="5 9" id="KW-1133">Transmembrane helix</keyword>
<evidence type="ECO:0000256" key="9">
    <source>
        <dbReference type="SAM" id="Phobius"/>
    </source>
</evidence>
<evidence type="ECO:0000256" key="7">
    <source>
        <dbReference type="ARBA" id="ARBA00023136"/>
    </source>
</evidence>
<evidence type="ECO:0000256" key="3">
    <source>
        <dbReference type="ARBA" id="ARBA00022692"/>
    </source>
</evidence>
<organism evidence="10 11">
    <name type="scientific">Aulographum hederae CBS 113979</name>
    <dbReference type="NCBI Taxonomy" id="1176131"/>
    <lineage>
        <taxon>Eukaryota</taxon>
        <taxon>Fungi</taxon>
        <taxon>Dikarya</taxon>
        <taxon>Ascomycota</taxon>
        <taxon>Pezizomycotina</taxon>
        <taxon>Dothideomycetes</taxon>
        <taxon>Pleosporomycetidae</taxon>
        <taxon>Aulographales</taxon>
        <taxon>Aulographaceae</taxon>
    </lineage>
</organism>
<keyword evidence="11" id="KW-1185">Reference proteome</keyword>
<dbReference type="PANTHER" id="PTHR33968:SF1">
    <property type="entry name" value="PROTEIN PET100 HOMOLOG, MITOCHONDRIAL"/>
    <property type="match status" value="1"/>
</dbReference>
<comment type="similarity">
    <text evidence="8">Belongs to the PET100 family.</text>
</comment>
<comment type="subcellular location">
    <subcellularLocation>
        <location evidence="1">Membrane</location>
        <topology evidence="1">Single-pass membrane protein</topology>
    </subcellularLocation>
    <subcellularLocation>
        <location evidence="2">Mitochondrion membrane</location>
    </subcellularLocation>
</comment>
<dbReference type="InterPro" id="IPR018625">
    <property type="entry name" value="Pet100"/>
</dbReference>
<proteinExistence type="inferred from homology"/>
<keyword evidence="3 9" id="KW-0812">Transmembrane</keyword>
<gene>
    <name evidence="10" type="ORF">K402DRAFT_325411</name>
</gene>
<evidence type="ECO:0000256" key="8">
    <source>
        <dbReference type="ARBA" id="ARBA00038077"/>
    </source>
</evidence>
<dbReference type="EMBL" id="ML977143">
    <property type="protein sequence ID" value="KAF1990102.1"/>
    <property type="molecule type" value="Genomic_DNA"/>
</dbReference>
<evidence type="ECO:0000313" key="10">
    <source>
        <dbReference type="EMBL" id="KAF1990102.1"/>
    </source>
</evidence>
<dbReference type="PANTHER" id="PTHR33968">
    <property type="entry name" value="PROTEIN PET100 HOMOLOG, MITOCHONDRIAL"/>
    <property type="match status" value="1"/>
</dbReference>
<dbReference type="Pfam" id="PF09803">
    <property type="entry name" value="Pet100"/>
    <property type="match status" value="1"/>
</dbReference>